<dbReference type="EMBL" id="JAFEUM010000003">
    <property type="protein sequence ID" value="MBM7036828.1"/>
    <property type="molecule type" value="Genomic_DNA"/>
</dbReference>
<evidence type="ECO:0008006" key="4">
    <source>
        <dbReference type="Google" id="ProtNLM"/>
    </source>
</evidence>
<reference evidence="2 3" key="1">
    <citation type="submission" date="2021-02" db="EMBL/GenBank/DDBJ databases">
        <authorList>
            <person name="Park J.-S."/>
        </authorList>
    </citation>
    <scope>NUCLEOTIDE SEQUENCE [LARGE SCALE GENOMIC DNA]</scope>
    <source>
        <strain evidence="2 3">188UL20-2</strain>
    </source>
</reference>
<name>A0ABS2HH10_9VIBR</name>
<comment type="caution">
    <text evidence="2">The sequence shown here is derived from an EMBL/GenBank/DDBJ whole genome shotgun (WGS) entry which is preliminary data.</text>
</comment>
<gene>
    <name evidence="2" type="ORF">JQC93_10490</name>
</gene>
<feature type="chain" id="PRO_5045323086" description="Flagellar sheath protein A" evidence="1">
    <location>
        <begin position="26"/>
        <end position="496"/>
    </location>
</feature>
<organism evidence="2 3">
    <name type="scientific">Vibrio ulleungensis</name>
    <dbReference type="NCBI Taxonomy" id="2807619"/>
    <lineage>
        <taxon>Bacteria</taxon>
        <taxon>Pseudomonadati</taxon>
        <taxon>Pseudomonadota</taxon>
        <taxon>Gammaproteobacteria</taxon>
        <taxon>Vibrionales</taxon>
        <taxon>Vibrionaceae</taxon>
        <taxon>Vibrio</taxon>
    </lineage>
</organism>
<protein>
    <recommendedName>
        <fullName evidence="4">Flagellar sheath protein A</fullName>
    </recommendedName>
</protein>
<accession>A0ABS2HH10</accession>
<dbReference type="RefSeq" id="WP_205158378.1">
    <property type="nucleotide sequence ID" value="NZ_JAFEUM010000003.1"/>
</dbReference>
<feature type="signal peptide" evidence="1">
    <location>
        <begin position="1"/>
        <end position="25"/>
    </location>
</feature>
<evidence type="ECO:0000313" key="2">
    <source>
        <dbReference type="EMBL" id="MBM7036828.1"/>
    </source>
</evidence>
<evidence type="ECO:0000256" key="1">
    <source>
        <dbReference type="SAM" id="SignalP"/>
    </source>
</evidence>
<dbReference type="Proteomes" id="UP000809621">
    <property type="component" value="Unassembled WGS sequence"/>
</dbReference>
<keyword evidence="1" id="KW-0732">Signal</keyword>
<keyword evidence="3" id="KW-1185">Reference proteome</keyword>
<dbReference type="PROSITE" id="PS51257">
    <property type="entry name" value="PROKAR_LIPOPROTEIN"/>
    <property type="match status" value="1"/>
</dbReference>
<sequence>MKMRVLPIVAILSGLLAGCGGSASSGGNNGGDQGGGTTPPNKTQFTFEFYRSDDIDNSTQLSCTRYDIYDGIGGERALIYKKVIGNIDNAVFAIYSNAAGEQVGDNVHAVNGKLTVALEDIPSNGFVTIQEHGGTIINATTFTKESFSDQLGLRSTAFSLSLFAETGDCLTGGNDVTNNLKNKQFWNADDLSGNPYPRYYFNSQVDNVSSSNPQISSTGIDYINSEKVLVTQYLDEDKKYIYQYGFSDWSDSTLSYAKNLGVATIISGIQFSEIELDLLKNGYFYPLVDIDVSGAGPFEYYYPDASRGETWVYRAAGSIDTDNWEAKYVDQINTVSAAWQISINDRSLFSVENTNDAEPSTNSNVIVLTDSIAINNESGLMRVAYNQSSTPFTVTHVLYGYIGDSIVVPELDLSSIPSDIRDDLRVSDGAEFSQSYLFTNNDTDVPLDAFMTNYRNGTVLTSSAEDKLGIIKSVVEMREAKESLEQTKSLYLKRVN</sequence>
<evidence type="ECO:0000313" key="3">
    <source>
        <dbReference type="Proteomes" id="UP000809621"/>
    </source>
</evidence>
<proteinExistence type="predicted"/>